<dbReference type="STRING" id="314271.RB2654_08482"/>
<dbReference type="HOGENOM" id="CLU_1633413_0_0_5"/>
<evidence type="ECO:0000256" key="1">
    <source>
        <dbReference type="SAM" id="MobiDB-lite"/>
    </source>
</evidence>
<feature type="compositionally biased region" description="Basic and acidic residues" evidence="1">
    <location>
        <begin position="138"/>
        <end position="150"/>
    </location>
</feature>
<name>A3VHN7_9RHOB</name>
<comment type="caution">
    <text evidence="2">The sequence shown here is derived from an EMBL/GenBank/DDBJ whole genome shotgun (WGS) entry which is preliminary data.</text>
</comment>
<dbReference type="AlphaFoldDB" id="A3VHN7"/>
<gene>
    <name evidence="2" type="ORF">RB2654_08482</name>
</gene>
<feature type="region of interest" description="Disordered" evidence="1">
    <location>
        <begin position="133"/>
        <end position="162"/>
    </location>
</feature>
<dbReference type="EMBL" id="AAMT01000009">
    <property type="protein sequence ID" value="EAQ12228.1"/>
    <property type="molecule type" value="Genomic_DNA"/>
</dbReference>
<organism evidence="2 3">
    <name type="scientific">Maritimibacter alkaliphilus HTCC2654</name>
    <dbReference type="NCBI Taxonomy" id="314271"/>
    <lineage>
        <taxon>Bacteria</taxon>
        <taxon>Pseudomonadati</taxon>
        <taxon>Pseudomonadota</taxon>
        <taxon>Alphaproteobacteria</taxon>
        <taxon>Rhodobacterales</taxon>
        <taxon>Roseobacteraceae</taxon>
        <taxon>Maritimibacter</taxon>
    </lineage>
</organism>
<keyword evidence="3" id="KW-1185">Reference proteome</keyword>
<protein>
    <submittedName>
        <fullName evidence="2">Uncharacterized protein</fullName>
    </submittedName>
</protein>
<accession>A3VHN7</accession>
<sequence>MRLAPAAFGDIEIDVVDRQVGQRAAVVDGLERVHLSAREPGMNGEVGHHACVDGAAHLARHRHFPRDARSVQGRLHAGAEFAPLFEGEAQGALFPRPATGGPDPCERQVAQRFAVALATLLGRQDDIAGPAHEFLLQRPREGRDERDLHPGKLGMEALQHRR</sequence>
<reference evidence="2 3" key="1">
    <citation type="journal article" date="2010" name="J. Bacteriol.">
        <title>Genome sequences of Pelagibaca bermudensis HTCC2601T and Maritimibacter alkaliphilus HTCC2654T, the type strains of two marine Roseobacter genera.</title>
        <authorList>
            <person name="Thrash J.C."/>
            <person name="Cho J.C."/>
            <person name="Ferriera S."/>
            <person name="Johnson J."/>
            <person name="Vergin K.L."/>
            <person name="Giovannoni S.J."/>
        </authorList>
    </citation>
    <scope>NUCLEOTIDE SEQUENCE [LARGE SCALE GENOMIC DNA]</scope>
    <source>
        <strain evidence="2 3">HTCC2654</strain>
    </source>
</reference>
<dbReference type="Proteomes" id="UP000002931">
    <property type="component" value="Unassembled WGS sequence"/>
</dbReference>
<evidence type="ECO:0000313" key="3">
    <source>
        <dbReference type="Proteomes" id="UP000002931"/>
    </source>
</evidence>
<proteinExistence type="predicted"/>
<evidence type="ECO:0000313" key="2">
    <source>
        <dbReference type="EMBL" id="EAQ12228.1"/>
    </source>
</evidence>